<dbReference type="PROSITE" id="PS00645">
    <property type="entry name" value="COMPLEX1_51K_2"/>
    <property type="match status" value="1"/>
</dbReference>
<dbReference type="InterPro" id="IPR037207">
    <property type="entry name" value="Nuop51_4Fe4S-bd_sf"/>
</dbReference>
<dbReference type="STRING" id="1219011.GCA_001895045_02575"/>
<evidence type="ECO:0000313" key="8">
    <source>
        <dbReference type="Proteomes" id="UP000249091"/>
    </source>
</evidence>
<keyword evidence="3" id="KW-0479">Metal-binding</keyword>
<dbReference type="InterPro" id="IPR011538">
    <property type="entry name" value="Nuo51_FMN-bd"/>
</dbReference>
<dbReference type="PANTHER" id="PTHR43578:SF3">
    <property type="entry name" value="NADH-QUINONE OXIDOREDUCTASE SUBUNIT F"/>
    <property type="match status" value="1"/>
</dbReference>
<keyword evidence="2" id="KW-0004">4Fe-4S</keyword>
<dbReference type="GO" id="GO:0046872">
    <property type="term" value="F:metal ion binding"/>
    <property type="evidence" value="ECO:0007669"/>
    <property type="project" value="UniProtKB-KW"/>
</dbReference>
<dbReference type="KEGG" id="rcr:NCTC10994_02638"/>
<dbReference type="Gene3D" id="3.40.50.11540">
    <property type="entry name" value="NADH-ubiquinone oxidoreductase 51kDa subunit"/>
    <property type="match status" value="1"/>
</dbReference>
<dbReference type="Gene3D" id="3.10.20.600">
    <property type="match status" value="1"/>
</dbReference>
<evidence type="ECO:0000256" key="2">
    <source>
        <dbReference type="ARBA" id="ARBA00022485"/>
    </source>
</evidence>
<gene>
    <name evidence="7" type="primary">nuoF_2</name>
    <name evidence="7" type="ORF">NCTC10994_02638</name>
</gene>
<keyword evidence="8" id="KW-1185">Reference proteome</keyword>
<proteinExistence type="inferred from homology"/>
<dbReference type="InterPro" id="IPR001949">
    <property type="entry name" value="NADH-UbQ_OxRdtase_51kDa_CS"/>
</dbReference>
<dbReference type="PANTHER" id="PTHR43578">
    <property type="entry name" value="NADH-QUINONE OXIDOREDUCTASE SUBUNIT F"/>
    <property type="match status" value="1"/>
</dbReference>
<dbReference type="SUPFAM" id="SSF52833">
    <property type="entry name" value="Thioredoxin-like"/>
    <property type="match status" value="1"/>
</dbReference>
<evidence type="ECO:0000256" key="4">
    <source>
        <dbReference type="ARBA" id="ARBA00023004"/>
    </source>
</evidence>
<dbReference type="Pfam" id="PF01512">
    <property type="entry name" value="Complex1_51K"/>
    <property type="match status" value="1"/>
</dbReference>
<dbReference type="GO" id="GO:0016491">
    <property type="term" value="F:oxidoreductase activity"/>
    <property type="evidence" value="ECO:0007669"/>
    <property type="project" value="UniProtKB-KW"/>
</dbReference>
<dbReference type="InterPro" id="IPR037225">
    <property type="entry name" value="Nuo51_FMN-bd_sf"/>
</dbReference>
<evidence type="ECO:0000256" key="1">
    <source>
        <dbReference type="ARBA" id="ARBA00007523"/>
    </source>
</evidence>
<dbReference type="SMART" id="SM00928">
    <property type="entry name" value="NADH_4Fe-4S"/>
    <property type="match status" value="1"/>
</dbReference>
<dbReference type="GO" id="GO:0051539">
    <property type="term" value="F:4 iron, 4 sulfur cluster binding"/>
    <property type="evidence" value="ECO:0007669"/>
    <property type="project" value="UniProtKB-KW"/>
</dbReference>
<comment type="similarity">
    <text evidence="1">Belongs to the complex I 51 kDa subunit family.</text>
</comment>
<dbReference type="SUPFAM" id="SSF140490">
    <property type="entry name" value="Nqo1C-terminal domain-like"/>
    <property type="match status" value="1"/>
</dbReference>
<reference evidence="7 8" key="1">
    <citation type="submission" date="2018-06" db="EMBL/GenBank/DDBJ databases">
        <authorList>
            <consortium name="Pathogen Informatics"/>
            <person name="Doyle S."/>
        </authorList>
    </citation>
    <scope>NUCLEOTIDE SEQUENCE [LARGE SCALE GENOMIC DNA]</scope>
    <source>
        <strain evidence="7 8">NCTC10994</strain>
    </source>
</reference>
<keyword evidence="7" id="KW-0560">Oxidoreductase</keyword>
<dbReference type="Gene3D" id="1.20.1440.230">
    <property type="entry name" value="NADH-ubiquinone oxidoreductase 51kDa subunit, iron-sulphur binding domain"/>
    <property type="match status" value="1"/>
</dbReference>
<dbReference type="EMBL" id="LS483468">
    <property type="protein sequence ID" value="SQI33745.1"/>
    <property type="molecule type" value="Genomic_DNA"/>
</dbReference>
<dbReference type="SUPFAM" id="SSF142984">
    <property type="entry name" value="Nqo1 middle domain-like"/>
    <property type="match status" value="1"/>
</dbReference>
<dbReference type="InterPro" id="IPR041921">
    <property type="entry name" value="NuoE_N"/>
</dbReference>
<dbReference type="GO" id="GO:0010181">
    <property type="term" value="F:FMN binding"/>
    <property type="evidence" value="ECO:0007669"/>
    <property type="project" value="InterPro"/>
</dbReference>
<dbReference type="EC" id="1.6.5.11" evidence="7"/>
<organism evidence="7 8">
    <name type="scientific">Rhodococcus coprophilus</name>
    <dbReference type="NCBI Taxonomy" id="38310"/>
    <lineage>
        <taxon>Bacteria</taxon>
        <taxon>Bacillati</taxon>
        <taxon>Actinomycetota</taxon>
        <taxon>Actinomycetes</taxon>
        <taxon>Mycobacteriales</taxon>
        <taxon>Nocardiaceae</taxon>
        <taxon>Rhodococcus</taxon>
    </lineage>
</organism>
<dbReference type="Pfam" id="PF10589">
    <property type="entry name" value="NADH_4Fe-4S"/>
    <property type="match status" value="1"/>
</dbReference>
<feature type="domain" description="NADH-ubiquinone oxidoreductase 51kDa subunit iron-sulphur binding" evidence="6">
    <location>
        <begin position="470"/>
        <end position="515"/>
    </location>
</feature>
<dbReference type="Proteomes" id="UP000249091">
    <property type="component" value="Chromosome 1"/>
</dbReference>
<evidence type="ECO:0000259" key="6">
    <source>
        <dbReference type="SMART" id="SM00928"/>
    </source>
</evidence>
<accession>A0A2X4X2Y9</accession>
<dbReference type="InterPro" id="IPR019575">
    <property type="entry name" value="Nuop51_4Fe4S-bd"/>
</dbReference>
<dbReference type="InterPro" id="IPR036249">
    <property type="entry name" value="Thioredoxin-like_sf"/>
</dbReference>
<evidence type="ECO:0000313" key="7">
    <source>
        <dbReference type="EMBL" id="SQI33745.1"/>
    </source>
</evidence>
<evidence type="ECO:0000256" key="5">
    <source>
        <dbReference type="ARBA" id="ARBA00023014"/>
    </source>
</evidence>
<dbReference type="Gene3D" id="1.10.10.1590">
    <property type="entry name" value="NADH-quinone oxidoreductase subunit E"/>
    <property type="match status" value="1"/>
</dbReference>
<evidence type="ECO:0000256" key="3">
    <source>
        <dbReference type="ARBA" id="ARBA00022723"/>
    </source>
</evidence>
<protein>
    <submittedName>
        <fullName evidence="7">NADH dehydrogenase (Quinone) chain f nuof</fullName>
        <ecNumber evidence="7">1.6.5.11</ecNumber>
    </submittedName>
</protein>
<keyword evidence="4" id="KW-0408">Iron</keyword>
<name>A0A2X4X2Y9_9NOCA</name>
<keyword evidence="5" id="KW-0411">Iron-sulfur</keyword>
<dbReference type="RefSeq" id="WP_072701087.1">
    <property type="nucleotide sequence ID" value="NZ_JAFBBL010000001.1"/>
</dbReference>
<dbReference type="SUPFAM" id="SSF142019">
    <property type="entry name" value="Nqo1 FMN-binding domain-like"/>
    <property type="match status" value="1"/>
</dbReference>
<dbReference type="AlphaFoldDB" id="A0A2X4X2Y9"/>
<sequence>MGSAPRDAFIDWQTRFGVDGAEIVRRLKEAQTDHGTIARSDVRTVAQDLGMPVAAVAGTAAFYADLAVPVRQERHVRMCRGTACFVATGGSADESHLDGDPGGSASVQHVYCLGYCYAAPAAMDGTTPVVGRPFIAANAVDRREDVPVIPFRAADSEAVVLAGLTGAARSWQVWPEVVKTTPREHIRNEVLRAGLRGRGGAGYPIAAKWAAAGAGDPPRYVVANGDEGDPGSYCDRLLMEYDPARVLEGLALAGYAVGAQHAYVLVRSEYPAAVDAMRAAVDEARRAGHLGSGVHGADVDFDVTILVGAGSYVAGEETALLRSVQGLRGGVQARPPYPTARGLAARPTAVNNVETLAAVPWIVQHGGPAYAALGLPEENGTKLVSLNGLFRRPGVYEVEFGTSLRTIVETLGGGMRDGQTLRAVQVGGPLGGFLGSDDLDVPLSAPALAEAGAALGHGGIVAIGDTVRGQELLHHLWTFADAESCGACSPCRVGSRQGLELCSAPDQRLPPERLLQTMERGSLCAFGRGIAGAVRSLLRVYAADFGGTEES</sequence>
<dbReference type="Pfam" id="PF01257">
    <property type="entry name" value="2Fe-2S_thioredx"/>
    <property type="match status" value="1"/>
</dbReference>
<dbReference type="GO" id="GO:0008137">
    <property type="term" value="F:NADH dehydrogenase (ubiquinone) activity"/>
    <property type="evidence" value="ECO:0007669"/>
    <property type="project" value="InterPro"/>
</dbReference>